<keyword evidence="8" id="KW-1185">Reference proteome</keyword>
<dbReference type="PANTHER" id="PTHR46017:SF1">
    <property type="entry name" value="ALPHA-MANNOSIDASE 2C1"/>
    <property type="match status" value="1"/>
</dbReference>
<keyword evidence="4" id="KW-0326">Glycosidase</keyword>
<dbReference type="InterPro" id="IPR028995">
    <property type="entry name" value="Glyco_hydro_57/38_cen_sf"/>
</dbReference>
<comment type="similarity">
    <text evidence="1">Belongs to the glycosyl hydrolase 38 family.</text>
</comment>
<proteinExistence type="inferred from homology"/>
<dbReference type="Gene3D" id="2.60.40.2220">
    <property type="match status" value="1"/>
</dbReference>
<dbReference type="InterPro" id="IPR011682">
    <property type="entry name" value="Glyco_hydro_38_C"/>
</dbReference>
<dbReference type="InterPro" id="IPR041147">
    <property type="entry name" value="GH38_C"/>
</dbReference>
<name>A0ABX3EQJ5_9BACL</name>
<sequence length="1069" mass="121805">MERIRRFIRELSERQWLEQQALEGWDIQASVYTVPGQYDGMRPYTEGGDFNLFPSVQGTTYFFRLSLTIPAEWQGQRTGLIFESGGEALLRVNGESRHGLDRNHTFVTLEASRDGRPLELEIELFDPIPEPVDPLNQQAVIQPPIRAIRTWLVRVNEPVQSLMYTAVIVRDAAVLLPEADMRRARMLEALYRVMDEYLNLNEPEVREGSAVAALEEALRTDIAGIGGNAEGTIHMVGQSHIDIAWLWPARETVRKTSRTFSTVNALMDEYPDYQFAQSQPQLFEYLKENDPVLFAKVKERIREGRWELVGGMWVEPDLNIPSGESLMRQMLYGQRFYQKEFGQTSEIEWLPDTFGYCASLPQIMRHGGVRYFMTTKLGWNDTNVFPYDLFHWVGIDGTPMLSYLNHGVNENTLPKDVHEHWQSFREKKTHNEQMLLYGHGDGGGGVTREMLEYIRRADLMVGQPASTFSSAADFFAGMEERQPKLPEWRGDLYLELHRGTYTTHGRNKRNNRKAEILYREAELWQTLAAPAMKPELRSSSAEQLHHGWKRILLNQFHDIIPGSAITEAYETSEKEYREVFALGEAALQPGLEALAAQVTTAGEGQPHVLFNSLGWARDAVVAIPWADTEASDREPTANRQTENKPTENERNISAYDASGNALPIDLVAGLSTVDEAMGPTTGQQTAYIHVPAIPAMGYKTIWLKRGERPTPESPEAVNRPERTVLNDRWETPHYRLTFNERGEITSLFDKAAEREVVQQGGRANQFHFFHDRPTLWDAWDIDSRYEAQPAGEAELVEKYVLHSGQVRDVLRFRWTLGQSQITQDLILYAHDRRIDFKTHVDWKEAHKLLKVGFPVDVVADKATYEIPFGALERPTHRNTSWEQAQYEVCGHRFVDVSEHGYGVSLLNDCKYGYDIQGSTIRLSLLRAPQWPDATADLGVHDFTYSLYPHPGDWRSAHTLRKAAELNHEVQVTAAEGKTGQLPSTSGFIRFSGQHVVLDTVKPSEDGQGCVLRFYESAGGRETVTLGWNQPFSEVYRSNALEEKLEPVAHHPGEFELHFAPFEIQTIYVK</sequence>
<dbReference type="Proteomes" id="UP000186058">
    <property type="component" value="Unassembled WGS sequence"/>
</dbReference>
<dbReference type="Pfam" id="PF09261">
    <property type="entry name" value="Alpha-mann_mid"/>
    <property type="match status" value="1"/>
</dbReference>
<dbReference type="Gene3D" id="1.20.1270.50">
    <property type="entry name" value="Glycoside hydrolase family 38, central domain"/>
    <property type="match status" value="1"/>
</dbReference>
<dbReference type="InterPro" id="IPR000602">
    <property type="entry name" value="Glyco_hydro_38_N"/>
</dbReference>
<accession>A0ABX3EQJ5</accession>
<dbReference type="Pfam" id="PF01074">
    <property type="entry name" value="Glyco_hydro_38N"/>
    <property type="match status" value="1"/>
</dbReference>
<gene>
    <name evidence="7" type="ORF">A3844_08455</name>
</gene>
<reference evidence="7 8" key="1">
    <citation type="submission" date="2016-03" db="EMBL/GenBank/DDBJ databases">
        <authorList>
            <person name="Sant'Anna F.H."/>
            <person name="Ambrosini A."/>
            <person name="Souza R."/>
            <person name="Bach E."/>
            <person name="Fernandes G."/>
            <person name="Balsanelli E."/>
            <person name="Baura V.A."/>
            <person name="Souza E.M."/>
            <person name="Passaglia L."/>
        </authorList>
    </citation>
    <scope>NUCLEOTIDE SEQUENCE [LARGE SCALE GENOMIC DNA]</scope>
    <source>
        <strain evidence="7 8">P26E</strain>
    </source>
</reference>
<protein>
    <submittedName>
        <fullName evidence="7">Alpha-mannosidase</fullName>
    </submittedName>
</protein>
<evidence type="ECO:0000256" key="2">
    <source>
        <dbReference type="ARBA" id="ARBA00022723"/>
    </source>
</evidence>
<keyword evidence="3" id="KW-0378">Hydrolase</keyword>
<feature type="domain" description="Glycoside hydrolase family 38 central" evidence="6">
    <location>
        <begin position="495"/>
        <end position="576"/>
    </location>
</feature>
<evidence type="ECO:0000256" key="1">
    <source>
        <dbReference type="ARBA" id="ARBA00009792"/>
    </source>
</evidence>
<evidence type="ECO:0000256" key="3">
    <source>
        <dbReference type="ARBA" id="ARBA00022801"/>
    </source>
</evidence>
<evidence type="ECO:0000256" key="5">
    <source>
        <dbReference type="SAM" id="MobiDB-lite"/>
    </source>
</evidence>
<dbReference type="Pfam" id="PF17677">
    <property type="entry name" value="Glyco_hydro38C2"/>
    <property type="match status" value="1"/>
</dbReference>
<feature type="region of interest" description="Disordered" evidence="5">
    <location>
        <begin position="627"/>
        <end position="651"/>
    </location>
</feature>
<evidence type="ECO:0000313" key="7">
    <source>
        <dbReference type="EMBL" id="OKP88117.1"/>
    </source>
</evidence>
<dbReference type="InterPro" id="IPR011330">
    <property type="entry name" value="Glyco_hydro/deAcase_b/a-brl"/>
</dbReference>
<dbReference type="PANTHER" id="PTHR46017">
    <property type="entry name" value="ALPHA-MANNOSIDASE 2C1"/>
    <property type="match status" value="1"/>
</dbReference>
<dbReference type="SUPFAM" id="SSF88713">
    <property type="entry name" value="Glycoside hydrolase/deacetylase"/>
    <property type="match status" value="1"/>
</dbReference>
<dbReference type="Gene3D" id="2.70.98.30">
    <property type="entry name" value="Golgi alpha-mannosidase II, domain 4"/>
    <property type="match status" value="1"/>
</dbReference>
<dbReference type="InterPro" id="IPR037094">
    <property type="entry name" value="Glyco_hydro_38_cen_sf"/>
</dbReference>
<dbReference type="SUPFAM" id="SSF88688">
    <property type="entry name" value="Families 57/38 glycoside transferase middle domain"/>
    <property type="match status" value="1"/>
</dbReference>
<comment type="caution">
    <text evidence="7">The sequence shown here is derived from an EMBL/GenBank/DDBJ whole genome shotgun (WGS) entry which is preliminary data.</text>
</comment>
<dbReference type="Gene3D" id="3.20.110.10">
    <property type="entry name" value="Glycoside hydrolase 38, N terminal domain"/>
    <property type="match status" value="1"/>
</dbReference>
<dbReference type="SMART" id="SM00872">
    <property type="entry name" value="Alpha-mann_mid"/>
    <property type="match status" value="1"/>
</dbReference>
<organism evidence="7 8">
    <name type="scientific">Paenibacillus helianthi</name>
    <dbReference type="NCBI Taxonomy" id="1349432"/>
    <lineage>
        <taxon>Bacteria</taxon>
        <taxon>Bacillati</taxon>
        <taxon>Bacillota</taxon>
        <taxon>Bacilli</taxon>
        <taxon>Bacillales</taxon>
        <taxon>Paenibacillaceae</taxon>
        <taxon>Paenibacillus</taxon>
    </lineage>
</organism>
<dbReference type="SUPFAM" id="SSF74650">
    <property type="entry name" value="Galactose mutarotase-like"/>
    <property type="match status" value="1"/>
</dbReference>
<dbReference type="InterPro" id="IPR015341">
    <property type="entry name" value="Glyco_hydro_38_cen"/>
</dbReference>
<evidence type="ECO:0000256" key="4">
    <source>
        <dbReference type="ARBA" id="ARBA00023295"/>
    </source>
</evidence>
<dbReference type="EMBL" id="LVWI01000032">
    <property type="protein sequence ID" value="OKP88117.1"/>
    <property type="molecule type" value="Genomic_DNA"/>
</dbReference>
<evidence type="ECO:0000259" key="6">
    <source>
        <dbReference type="SMART" id="SM00872"/>
    </source>
</evidence>
<evidence type="ECO:0000313" key="8">
    <source>
        <dbReference type="Proteomes" id="UP000186058"/>
    </source>
</evidence>
<dbReference type="Pfam" id="PF07748">
    <property type="entry name" value="Glyco_hydro_38C"/>
    <property type="match status" value="1"/>
</dbReference>
<dbReference type="InterPro" id="IPR027291">
    <property type="entry name" value="Glyco_hydro_38_N_sf"/>
</dbReference>
<feature type="compositionally biased region" description="Basic and acidic residues" evidence="5">
    <location>
        <begin position="630"/>
        <end position="650"/>
    </location>
</feature>
<keyword evidence="2" id="KW-0479">Metal-binding</keyword>
<dbReference type="CDD" id="cd10789">
    <property type="entry name" value="GH38N_AMII_ER_cytosolic"/>
    <property type="match status" value="1"/>
</dbReference>
<dbReference type="RefSeq" id="WP_074107176.1">
    <property type="nucleotide sequence ID" value="NZ_LVWI01000032.1"/>
</dbReference>
<dbReference type="InterPro" id="IPR011013">
    <property type="entry name" value="Gal_mutarotase_sf_dom"/>
</dbReference>